<dbReference type="CDD" id="cd01055">
    <property type="entry name" value="Nonheme_Ferritin"/>
    <property type="match status" value="1"/>
</dbReference>
<feature type="binding site" evidence="5">
    <location>
        <position position="55"/>
    </location>
    <ligand>
        <name>Fe cation</name>
        <dbReference type="ChEBI" id="CHEBI:24875"/>
        <label>1</label>
    </ligand>
</feature>
<dbReference type="InterPro" id="IPR041719">
    <property type="entry name" value="Ferritin_prok"/>
</dbReference>
<dbReference type="Proteomes" id="UP000633136">
    <property type="component" value="Unassembled WGS sequence"/>
</dbReference>
<dbReference type="GO" id="GO:0006826">
    <property type="term" value="P:iron ion transport"/>
    <property type="evidence" value="ECO:0007669"/>
    <property type="project" value="InterPro"/>
</dbReference>
<dbReference type="AlphaFoldDB" id="A0A917ESX5"/>
<feature type="binding site" evidence="5">
    <location>
        <position position="129"/>
    </location>
    <ligand>
        <name>Fe cation</name>
        <dbReference type="ChEBI" id="CHEBI:24875"/>
        <label>1</label>
    </ligand>
</feature>
<dbReference type="PANTHER" id="PTHR11431">
    <property type="entry name" value="FERRITIN"/>
    <property type="match status" value="1"/>
</dbReference>
<evidence type="ECO:0000313" key="8">
    <source>
        <dbReference type="EMBL" id="GGE76342.1"/>
    </source>
</evidence>
<evidence type="ECO:0000256" key="1">
    <source>
        <dbReference type="ARBA" id="ARBA00022434"/>
    </source>
</evidence>
<name>A0A917ESX5_9MICC</name>
<evidence type="ECO:0000313" key="9">
    <source>
        <dbReference type="Proteomes" id="UP000633136"/>
    </source>
</evidence>
<feature type="binding site" evidence="5">
    <location>
        <position position="52"/>
    </location>
    <ligand>
        <name>Fe cation</name>
        <dbReference type="ChEBI" id="CHEBI:24875"/>
        <label>1</label>
    </ligand>
</feature>
<keyword evidence="4 5" id="KW-0408">Iron</keyword>
<dbReference type="GO" id="GO:0004322">
    <property type="term" value="F:ferroxidase activity"/>
    <property type="evidence" value="ECO:0007669"/>
    <property type="project" value="TreeGrafter"/>
</dbReference>
<reference evidence="8" key="1">
    <citation type="journal article" date="2014" name="Int. J. Syst. Evol. Microbiol.">
        <title>Complete genome sequence of Corynebacterium casei LMG S-19264T (=DSM 44701T), isolated from a smear-ripened cheese.</title>
        <authorList>
            <consortium name="US DOE Joint Genome Institute (JGI-PGF)"/>
            <person name="Walter F."/>
            <person name="Albersmeier A."/>
            <person name="Kalinowski J."/>
            <person name="Ruckert C."/>
        </authorList>
    </citation>
    <scope>NUCLEOTIDE SEQUENCE</scope>
    <source>
        <strain evidence="8">CGMCC 1.15388</strain>
    </source>
</reference>
<dbReference type="Pfam" id="PF00210">
    <property type="entry name" value="Ferritin"/>
    <property type="match status" value="1"/>
</dbReference>
<evidence type="ECO:0000256" key="4">
    <source>
        <dbReference type="ARBA" id="ARBA00023004"/>
    </source>
</evidence>
<dbReference type="GO" id="GO:0006879">
    <property type="term" value="P:intracellular iron ion homeostasis"/>
    <property type="evidence" value="ECO:0007669"/>
    <property type="project" value="UniProtKB-KW"/>
</dbReference>
<evidence type="ECO:0000256" key="5">
    <source>
        <dbReference type="PIRSR" id="PIRSR601519-1"/>
    </source>
</evidence>
<dbReference type="RefSeq" id="WP_188686198.1">
    <property type="nucleotide sequence ID" value="NZ_BMIS01000014.1"/>
</dbReference>
<dbReference type="PROSITE" id="PS50905">
    <property type="entry name" value="FERRITIN_LIKE"/>
    <property type="match status" value="1"/>
</dbReference>
<organism evidence="8 9">
    <name type="scientific">Nesterenkonia cremea</name>
    <dbReference type="NCBI Taxonomy" id="1882340"/>
    <lineage>
        <taxon>Bacteria</taxon>
        <taxon>Bacillati</taxon>
        <taxon>Actinomycetota</taxon>
        <taxon>Actinomycetes</taxon>
        <taxon>Micrococcales</taxon>
        <taxon>Micrococcaceae</taxon>
        <taxon>Nesterenkonia</taxon>
    </lineage>
</organism>
<keyword evidence="2 5" id="KW-0479">Metal-binding</keyword>
<dbReference type="InterPro" id="IPR001519">
    <property type="entry name" value="Ferritin"/>
</dbReference>
<dbReference type="GO" id="GO:0008198">
    <property type="term" value="F:ferrous iron binding"/>
    <property type="evidence" value="ECO:0007669"/>
    <property type="project" value="TreeGrafter"/>
</dbReference>
<gene>
    <name evidence="8" type="ORF">GCM10011401_24630</name>
</gene>
<feature type="binding site" evidence="5">
    <location>
        <position position="19"/>
    </location>
    <ligand>
        <name>Fe cation</name>
        <dbReference type="ChEBI" id="CHEBI:24875"/>
        <label>1</label>
    </ligand>
</feature>
<dbReference type="InterPro" id="IPR012347">
    <property type="entry name" value="Ferritin-like"/>
</dbReference>
<comment type="caution">
    <text evidence="8">The sequence shown here is derived from an EMBL/GenBank/DDBJ whole genome shotgun (WGS) entry which is preliminary data.</text>
</comment>
<keyword evidence="3" id="KW-0560">Oxidoreductase</keyword>
<sequence length="173" mass="18987">MAQLTGTLEEAFNAQVTLELEASLVYRQLGIEMDMLDLPGMASWFRVQADEEVVHANKFIDHMTDRDAHPRIQAIGAVSVRAGGVLEAFQAALAHEEKVSEAIRNLYRLAQQEGDIDALPLLNWFVDEQLEEEAMVSELIGKIRLIDDDGPGLLKLDEALGARQSGGTEADSA</sequence>
<evidence type="ECO:0000256" key="2">
    <source>
        <dbReference type="ARBA" id="ARBA00022723"/>
    </source>
</evidence>
<proteinExistence type="predicted"/>
<dbReference type="Gene3D" id="1.20.1260.10">
    <property type="match status" value="1"/>
</dbReference>
<dbReference type="InterPro" id="IPR008331">
    <property type="entry name" value="Ferritin_DPS_dom"/>
</dbReference>
<dbReference type="SUPFAM" id="SSF47240">
    <property type="entry name" value="Ferritin-like"/>
    <property type="match status" value="1"/>
</dbReference>
<dbReference type="PANTHER" id="PTHR11431:SF127">
    <property type="entry name" value="BACTERIAL NON-HEME FERRITIN"/>
    <property type="match status" value="1"/>
</dbReference>
<dbReference type="EMBL" id="BMIS01000014">
    <property type="protein sequence ID" value="GGE76342.1"/>
    <property type="molecule type" value="Genomic_DNA"/>
</dbReference>
<reference evidence="8" key="2">
    <citation type="submission" date="2020-09" db="EMBL/GenBank/DDBJ databases">
        <authorList>
            <person name="Sun Q."/>
            <person name="Zhou Y."/>
        </authorList>
    </citation>
    <scope>NUCLEOTIDE SEQUENCE</scope>
    <source>
        <strain evidence="8">CGMCC 1.15388</strain>
    </source>
</reference>
<evidence type="ECO:0000256" key="3">
    <source>
        <dbReference type="ARBA" id="ARBA00023002"/>
    </source>
</evidence>
<keyword evidence="9" id="KW-1185">Reference proteome</keyword>
<feature type="binding site" evidence="5">
    <location>
        <position position="96"/>
    </location>
    <ligand>
        <name>Fe cation</name>
        <dbReference type="ChEBI" id="CHEBI:24875"/>
        <label>1</label>
    </ligand>
</feature>
<dbReference type="InterPro" id="IPR009078">
    <property type="entry name" value="Ferritin-like_SF"/>
</dbReference>
<keyword evidence="1 6" id="KW-0409">Iron storage</keyword>
<accession>A0A917ESX5</accession>
<dbReference type="GO" id="GO:0008199">
    <property type="term" value="F:ferric iron binding"/>
    <property type="evidence" value="ECO:0007669"/>
    <property type="project" value="InterPro"/>
</dbReference>
<protein>
    <recommendedName>
        <fullName evidence="6">Ferritin</fullName>
    </recommendedName>
</protein>
<dbReference type="GO" id="GO:0005829">
    <property type="term" value="C:cytosol"/>
    <property type="evidence" value="ECO:0007669"/>
    <property type="project" value="TreeGrafter"/>
</dbReference>
<dbReference type="InterPro" id="IPR009040">
    <property type="entry name" value="Ferritin-like_diiron"/>
</dbReference>
<evidence type="ECO:0000259" key="7">
    <source>
        <dbReference type="PROSITE" id="PS50905"/>
    </source>
</evidence>
<feature type="domain" description="Ferritin-like diiron" evidence="7">
    <location>
        <begin position="2"/>
        <end position="147"/>
    </location>
</feature>
<evidence type="ECO:0000256" key="6">
    <source>
        <dbReference type="RuleBase" id="RU361145"/>
    </source>
</evidence>